<evidence type="ECO:0000256" key="2">
    <source>
        <dbReference type="SAM" id="MobiDB-lite"/>
    </source>
</evidence>
<feature type="coiled-coil region" evidence="1">
    <location>
        <begin position="225"/>
        <end position="259"/>
    </location>
</feature>
<gene>
    <name evidence="3" type="ORF">SteCoe_26266</name>
</gene>
<feature type="compositionally biased region" description="Polar residues" evidence="2">
    <location>
        <begin position="70"/>
        <end position="88"/>
    </location>
</feature>
<dbReference type="EMBL" id="MPUH01000731">
    <property type="protein sequence ID" value="OMJ74754.1"/>
    <property type="molecule type" value="Genomic_DNA"/>
</dbReference>
<dbReference type="AlphaFoldDB" id="A0A1R2BDA3"/>
<dbReference type="OrthoDB" id="304039at2759"/>
<feature type="region of interest" description="Disordered" evidence="2">
    <location>
        <begin position="1"/>
        <end position="20"/>
    </location>
</feature>
<keyword evidence="1" id="KW-0175">Coiled coil</keyword>
<evidence type="ECO:0000313" key="4">
    <source>
        <dbReference type="Proteomes" id="UP000187209"/>
    </source>
</evidence>
<dbReference type="Proteomes" id="UP000187209">
    <property type="component" value="Unassembled WGS sequence"/>
</dbReference>
<sequence>MYKNPDANLHKTIRPTSASRNQLFTSVSDPSLKPFKRSPTPLTESNIIHDCPTFAPKSFGFKSTALPPSKSKQTFHSNSPKTTENLQKSSKLSKETFLEIYQIKPNPGLKKRVPRHKNFSGDIGTNSSSGLIEELIIIEKQEGSDLSNEKIKKYLEFFESISEYFPGSSLVLGKMKEFFTKLFYEKLKLNNEINELKIQPSPRLVESMEIDQNLSTFEQLESSFSNKIIDENKSLIEKIAALQKELNTLKAKEKQYQKFILFLKSKGNNFDVIFKEYFASKNSRGKKVPKLPLRNSDASTADQSIGFHEEFMSKIDEFSNSWRNLINDQKKY</sequence>
<name>A0A1R2BDA3_9CILI</name>
<protein>
    <submittedName>
        <fullName evidence="3">Uncharacterized protein</fullName>
    </submittedName>
</protein>
<evidence type="ECO:0000313" key="3">
    <source>
        <dbReference type="EMBL" id="OMJ74754.1"/>
    </source>
</evidence>
<evidence type="ECO:0000256" key="1">
    <source>
        <dbReference type="SAM" id="Coils"/>
    </source>
</evidence>
<keyword evidence="4" id="KW-1185">Reference proteome</keyword>
<accession>A0A1R2BDA3</accession>
<feature type="region of interest" description="Disordered" evidence="2">
    <location>
        <begin position="66"/>
        <end position="88"/>
    </location>
</feature>
<proteinExistence type="predicted"/>
<organism evidence="3 4">
    <name type="scientific">Stentor coeruleus</name>
    <dbReference type="NCBI Taxonomy" id="5963"/>
    <lineage>
        <taxon>Eukaryota</taxon>
        <taxon>Sar</taxon>
        <taxon>Alveolata</taxon>
        <taxon>Ciliophora</taxon>
        <taxon>Postciliodesmatophora</taxon>
        <taxon>Heterotrichea</taxon>
        <taxon>Heterotrichida</taxon>
        <taxon>Stentoridae</taxon>
        <taxon>Stentor</taxon>
    </lineage>
</organism>
<reference evidence="3 4" key="1">
    <citation type="submission" date="2016-11" db="EMBL/GenBank/DDBJ databases">
        <title>The macronuclear genome of Stentor coeruleus: a giant cell with tiny introns.</title>
        <authorList>
            <person name="Slabodnick M."/>
            <person name="Ruby J.G."/>
            <person name="Reiff S.B."/>
            <person name="Swart E.C."/>
            <person name="Gosai S."/>
            <person name="Prabakaran S."/>
            <person name="Witkowska E."/>
            <person name="Larue G.E."/>
            <person name="Fisher S."/>
            <person name="Freeman R.M."/>
            <person name="Gunawardena J."/>
            <person name="Chu W."/>
            <person name="Stover N.A."/>
            <person name="Gregory B.D."/>
            <person name="Nowacki M."/>
            <person name="Derisi J."/>
            <person name="Roy S.W."/>
            <person name="Marshall W.F."/>
            <person name="Sood P."/>
        </authorList>
    </citation>
    <scope>NUCLEOTIDE SEQUENCE [LARGE SCALE GENOMIC DNA]</scope>
    <source>
        <strain evidence="3">WM001</strain>
    </source>
</reference>
<comment type="caution">
    <text evidence="3">The sequence shown here is derived from an EMBL/GenBank/DDBJ whole genome shotgun (WGS) entry which is preliminary data.</text>
</comment>